<dbReference type="FunFam" id="1.10.10.160:FF:000007">
    <property type="entry name" value="p-loop containing nucleoside triphosphate hydrolase superfamily protein"/>
    <property type="match status" value="2"/>
</dbReference>
<evidence type="ECO:0000256" key="3">
    <source>
        <dbReference type="ARBA" id="ARBA00022801"/>
    </source>
</evidence>
<feature type="compositionally biased region" description="Low complexity" evidence="11">
    <location>
        <begin position="93"/>
        <end position="103"/>
    </location>
</feature>
<feature type="region of interest" description="Disordered" evidence="11">
    <location>
        <begin position="93"/>
        <end position="126"/>
    </location>
</feature>
<evidence type="ECO:0000256" key="6">
    <source>
        <dbReference type="ARBA" id="ARBA00023235"/>
    </source>
</evidence>
<dbReference type="CDD" id="cd17932">
    <property type="entry name" value="DEXQc_UvrD"/>
    <property type="match status" value="1"/>
</dbReference>
<keyword evidence="2 10" id="KW-0547">Nucleotide-binding</keyword>
<evidence type="ECO:0000313" key="14">
    <source>
        <dbReference type="EMBL" id="KAF2553413.1"/>
    </source>
</evidence>
<dbReference type="GO" id="GO:0016787">
    <property type="term" value="F:hydrolase activity"/>
    <property type="evidence" value="ECO:0007669"/>
    <property type="project" value="UniProtKB-UniRule"/>
</dbReference>
<dbReference type="SUPFAM" id="SSF52540">
    <property type="entry name" value="P-loop containing nucleoside triphosphate hydrolases"/>
    <property type="match status" value="2"/>
</dbReference>
<dbReference type="InterPro" id="IPR013986">
    <property type="entry name" value="DExx_box_DNA_helicase_dom_sf"/>
</dbReference>
<name>A0A8S9H5R3_BRACR</name>
<dbReference type="EC" id="5.6.2.4" evidence="8"/>
<reference evidence="14" key="1">
    <citation type="submission" date="2019-12" db="EMBL/GenBank/DDBJ databases">
        <title>Genome sequencing and annotation of Brassica cretica.</title>
        <authorList>
            <person name="Studholme D.J."/>
            <person name="Sarris P.F."/>
        </authorList>
    </citation>
    <scope>NUCLEOTIDE SEQUENCE</scope>
    <source>
        <strain evidence="14">PFS-001/15</strain>
        <tissue evidence="14">Leaf</tissue>
    </source>
</reference>
<dbReference type="CDD" id="cd18807">
    <property type="entry name" value="SF1_C_UvrD"/>
    <property type="match status" value="1"/>
</dbReference>
<comment type="catalytic activity">
    <reaction evidence="7">
        <text>Couples ATP hydrolysis with the unwinding of duplex DNA by translocating in the 3'-5' direction.</text>
        <dbReference type="EC" id="5.6.2.4"/>
    </reaction>
</comment>
<protein>
    <recommendedName>
        <fullName evidence="8">DNA 3'-5' helicase</fullName>
        <ecNumber evidence="8">5.6.2.4</ecNumber>
    </recommendedName>
</protein>
<evidence type="ECO:0000313" key="15">
    <source>
        <dbReference type="Proteomes" id="UP000712281"/>
    </source>
</evidence>
<keyword evidence="5 10" id="KW-0067">ATP-binding</keyword>
<evidence type="ECO:0000259" key="12">
    <source>
        <dbReference type="PROSITE" id="PS51198"/>
    </source>
</evidence>
<evidence type="ECO:0000256" key="5">
    <source>
        <dbReference type="ARBA" id="ARBA00022840"/>
    </source>
</evidence>
<evidence type="ECO:0000256" key="10">
    <source>
        <dbReference type="PROSITE-ProRule" id="PRU00560"/>
    </source>
</evidence>
<dbReference type="Gene3D" id="3.40.50.300">
    <property type="entry name" value="P-loop containing nucleotide triphosphate hydrolases"/>
    <property type="match status" value="3"/>
</dbReference>
<evidence type="ECO:0000256" key="7">
    <source>
        <dbReference type="ARBA" id="ARBA00034617"/>
    </source>
</evidence>
<dbReference type="GO" id="GO:0005634">
    <property type="term" value="C:nucleus"/>
    <property type="evidence" value="ECO:0007669"/>
    <property type="project" value="TreeGrafter"/>
</dbReference>
<dbReference type="Pfam" id="PF13361">
    <property type="entry name" value="UvrD_C"/>
    <property type="match status" value="1"/>
</dbReference>
<dbReference type="AlphaFoldDB" id="A0A8S9H5R3"/>
<dbReference type="Pfam" id="PF00580">
    <property type="entry name" value="UvrD-helicase"/>
    <property type="match status" value="2"/>
</dbReference>
<evidence type="ECO:0000256" key="9">
    <source>
        <dbReference type="ARBA" id="ARBA00048988"/>
    </source>
</evidence>
<dbReference type="PANTHER" id="PTHR11070:SF61">
    <property type="entry name" value="DNA 3'-5' HELICASE"/>
    <property type="match status" value="1"/>
</dbReference>
<dbReference type="InterPro" id="IPR027417">
    <property type="entry name" value="P-loop_NTPase"/>
</dbReference>
<feature type="binding site" evidence="10">
    <location>
        <begin position="179"/>
        <end position="186"/>
    </location>
    <ligand>
        <name>ATP</name>
        <dbReference type="ChEBI" id="CHEBI:30616"/>
    </ligand>
</feature>
<feature type="domain" description="UvrD-like helicase ATP-binding" evidence="12">
    <location>
        <begin position="158"/>
        <end position="386"/>
    </location>
</feature>
<dbReference type="Gene3D" id="1.10.10.160">
    <property type="match status" value="2"/>
</dbReference>
<comment type="caution">
    <text evidence="14">The sequence shown here is derived from an EMBL/GenBank/DDBJ whole genome shotgun (WGS) entry which is preliminary data.</text>
</comment>
<dbReference type="PROSITE" id="PS51217">
    <property type="entry name" value="UVRD_HELICASE_CTER"/>
    <property type="match status" value="1"/>
</dbReference>
<feature type="binding site" evidence="10">
    <location>
        <begin position="421"/>
        <end position="428"/>
    </location>
    <ligand>
        <name>ATP</name>
        <dbReference type="ChEBI" id="CHEBI:30616"/>
    </ligand>
</feature>
<sequence>MLEGNKISYGGGCSTSSLLDDEIDDSILEEIDAICEQSVRKAACQTPDTSMTEAPSRDYQSNSSLLDAEFDDSVLEEIDAICEQSARKIACQTPSTSMTQTPSKDNKSSDLEGGLDSRGVKLSEPDSEVKLEYEEATVAADPALITSMPEECSKYMQSLNDRQRDAACSDISTPLMVIAGPGSGKTSTMVGRVLVLLNEGLQPSNILAMTFTTAATAEMRERIGKSAGKKAAKEITISTFHSFSLQLCRMHADKLQRTSEFSVYGHGQQRRAIIEAVRLYEEGKNGSNTFDACESAEGPSGAGAGAVCPEYAKDRSKKWQKYVTQAKASGRTPEECRKMGNEIGAKILGNYSDILKACDALDYHDLISCSVKLEYEEATVAADPALITSMPEECSKYMQSLNDRQRDAACSDISTPLMVIAGPGSGKTSTMVGRVLVLLNEGLQPSNILAMTFTTAATAEMRERIGKFAGKKAAKEITISTFHSFSLQLCRMHADKLQRTSEFSVYGHGQQRRAIIEAVRLYEEGKNGSSTSGACESAEGQSGAGAGAVCPEYAKDRSKKWQKYVTQAKASGRTPEECRKMGNEIGAKILGNYSDILKACDALDYHDLISCSVTLLSDFPEVFKECQDTWKAIIVDEFQDTSTMQYKLLRMLSQSIFGFNGADSSGFDSFRRDFPNYKEITVKECHNEEAQCAFVIDKIIEITNDGSTPCCSHGDIAILYRRQVSGKVFQNAFRQRKIPFNVHGVAFYRKKVVRIILAMLRTTFSECDDTSYRRVFKALLPFEKEEKKRVIDHIDKISISRKCSFIIAANDIFSAKISGTFKRSQLTQGRKVLQTLDMVAKLVDREQSLSAVVTCVANMIPQKYLLEQRAVVDNDGGKLLNEDNDLRSVLQYLMDDVAEFLSTHCTTTGEEVDAIKEKKGCNQLNSFINYISERETENFRLRRHDNQNSVTLTTIHQSKGLEWDVVFIIKANDNEIPLLHESNGTASEGGTSLEEERRLLYVAMTRARKKLFFLYVTVDSNWQVLQPSRFLKEIPSHLLQGDLSTNDCRKVHQNLPNKTEQSVSNFGTELKHEDNKPTDNNMMNIPVDDATEESLEAACALNGNNFLKRFDVEVRSVVSHLFHNWAKKQAFQDPKRLIDKVRFVIGERLAIKKEKHKEVLRALKSSLTSEEAFQYAEHVLRWEQLPADTRAHIMREKQEHFQKLRIENSMGTSEATSKQIAFLHSLGCTVVPTSRLHASRLIEQYKSL</sequence>
<accession>A0A8S9H5R3</accession>
<evidence type="ECO:0000256" key="1">
    <source>
        <dbReference type="ARBA" id="ARBA00009922"/>
    </source>
</evidence>
<keyword evidence="3 10" id="KW-0378">Hydrolase</keyword>
<gene>
    <name evidence="14" type="ORF">F2Q68_00037414</name>
</gene>
<dbReference type="GO" id="GO:0005524">
    <property type="term" value="F:ATP binding"/>
    <property type="evidence" value="ECO:0007669"/>
    <property type="project" value="UniProtKB-UniRule"/>
</dbReference>
<dbReference type="GO" id="GO:0043138">
    <property type="term" value="F:3'-5' DNA helicase activity"/>
    <property type="evidence" value="ECO:0007669"/>
    <property type="project" value="UniProtKB-EC"/>
</dbReference>
<dbReference type="Proteomes" id="UP000712281">
    <property type="component" value="Unassembled WGS sequence"/>
</dbReference>
<dbReference type="InterPro" id="IPR000212">
    <property type="entry name" value="DNA_helicase_UvrD/REP"/>
</dbReference>
<evidence type="ECO:0000259" key="13">
    <source>
        <dbReference type="PROSITE" id="PS51217"/>
    </source>
</evidence>
<evidence type="ECO:0000256" key="2">
    <source>
        <dbReference type="ARBA" id="ARBA00022741"/>
    </source>
</evidence>
<proteinExistence type="inferred from homology"/>
<keyword evidence="4 10" id="KW-0347">Helicase</keyword>
<dbReference type="GO" id="GO:0000725">
    <property type="term" value="P:recombinational repair"/>
    <property type="evidence" value="ECO:0007669"/>
    <property type="project" value="TreeGrafter"/>
</dbReference>
<evidence type="ECO:0000256" key="11">
    <source>
        <dbReference type="SAM" id="MobiDB-lite"/>
    </source>
</evidence>
<comment type="catalytic activity">
    <reaction evidence="9">
        <text>ATP + H2O = ADP + phosphate + H(+)</text>
        <dbReference type="Rhea" id="RHEA:13065"/>
        <dbReference type="ChEBI" id="CHEBI:15377"/>
        <dbReference type="ChEBI" id="CHEBI:15378"/>
        <dbReference type="ChEBI" id="CHEBI:30616"/>
        <dbReference type="ChEBI" id="CHEBI:43474"/>
        <dbReference type="ChEBI" id="CHEBI:456216"/>
        <dbReference type="EC" id="5.6.2.4"/>
    </reaction>
</comment>
<dbReference type="FunFam" id="1.10.486.10:FF:000007">
    <property type="entry name" value="p-loop containing nucleoside triphosphate hydrolase superfamily protein"/>
    <property type="match status" value="1"/>
</dbReference>
<dbReference type="GO" id="GO:0003677">
    <property type="term" value="F:DNA binding"/>
    <property type="evidence" value="ECO:0007669"/>
    <property type="project" value="InterPro"/>
</dbReference>
<feature type="domain" description="UvrD-like helicase ATP-binding" evidence="12">
    <location>
        <begin position="400"/>
        <end position="689"/>
    </location>
</feature>
<evidence type="ECO:0000256" key="4">
    <source>
        <dbReference type="ARBA" id="ARBA00022806"/>
    </source>
</evidence>
<dbReference type="PROSITE" id="PS51198">
    <property type="entry name" value="UVRD_HELICASE_ATP_BIND"/>
    <property type="match status" value="2"/>
</dbReference>
<dbReference type="Gene3D" id="1.10.486.10">
    <property type="entry name" value="PCRA, domain 4"/>
    <property type="match status" value="1"/>
</dbReference>
<dbReference type="PANTHER" id="PTHR11070">
    <property type="entry name" value="UVRD / RECB / PCRA DNA HELICASE FAMILY MEMBER"/>
    <property type="match status" value="1"/>
</dbReference>
<dbReference type="InterPro" id="IPR014016">
    <property type="entry name" value="UvrD-like_ATP-bd"/>
</dbReference>
<feature type="domain" description="UvrD-like helicase C-terminal" evidence="13">
    <location>
        <begin position="646"/>
        <end position="960"/>
    </location>
</feature>
<organism evidence="14 15">
    <name type="scientific">Brassica cretica</name>
    <name type="common">Mustard</name>
    <dbReference type="NCBI Taxonomy" id="69181"/>
    <lineage>
        <taxon>Eukaryota</taxon>
        <taxon>Viridiplantae</taxon>
        <taxon>Streptophyta</taxon>
        <taxon>Embryophyta</taxon>
        <taxon>Tracheophyta</taxon>
        <taxon>Spermatophyta</taxon>
        <taxon>Magnoliopsida</taxon>
        <taxon>eudicotyledons</taxon>
        <taxon>Gunneridae</taxon>
        <taxon>Pentapetalae</taxon>
        <taxon>rosids</taxon>
        <taxon>malvids</taxon>
        <taxon>Brassicales</taxon>
        <taxon>Brassicaceae</taxon>
        <taxon>Brassiceae</taxon>
        <taxon>Brassica</taxon>
    </lineage>
</organism>
<keyword evidence="6" id="KW-0413">Isomerase</keyword>
<comment type="similarity">
    <text evidence="1">Belongs to the helicase family. UvrD subfamily.</text>
</comment>
<dbReference type="EMBL" id="QGKW02001988">
    <property type="protein sequence ID" value="KAF2553413.1"/>
    <property type="molecule type" value="Genomic_DNA"/>
</dbReference>
<dbReference type="InterPro" id="IPR014017">
    <property type="entry name" value="DNA_helicase_UvrD-like_C"/>
</dbReference>
<evidence type="ECO:0000256" key="8">
    <source>
        <dbReference type="ARBA" id="ARBA00034808"/>
    </source>
</evidence>